<dbReference type="EMBL" id="QQAH01000005">
    <property type="protein sequence ID" value="RDD82529.1"/>
    <property type="molecule type" value="Genomic_DNA"/>
</dbReference>
<accession>A0A369UW06</accession>
<organism evidence="1 2">
    <name type="scientific">Dyella tabacisoli</name>
    <dbReference type="NCBI Taxonomy" id="2282381"/>
    <lineage>
        <taxon>Bacteria</taxon>
        <taxon>Pseudomonadati</taxon>
        <taxon>Pseudomonadota</taxon>
        <taxon>Gammaproteobacteria</taxon>
        <taxon>Lysobacterales</taxon>
        <taxon>Rhodanobacteraceae</taxon>
        <taxon>Dyella</taxon>
    </lineage>
</organism>
<comment type="caution">
    <text evidence="1">The sequence shown here is derived from an EMBL/GenBank/DDBJ whole genome shotgun (WGS) entry which is preliminary data.</text>
</comment>
<reference evidence="1 2" key="1">
    <citation type="submission" date="2018-07" db="EMBL/GenBank/DDBJ databases">
        <title>Dyella tabacisoli L4-6T, whole genome shotgun sequence.</title>
        <authorList>
            <person name="Zhou X.-K."/>
            <person name="Li W.-J."/>
            <person name="Duan Y.-Q."/>
        </authorList>
    </citation>
    <scope>NUCLEOTIDE SEQUENCE [LARGE SCALE GENOMIC DNA]</scope>
    <source>
        <strain evidence="1 2">L4-6</strain>
    </source>
</reference>
<dbReference type="Proteomes" id="UP000253782">
    <property type="component" value="Unassembled WGS sequence"/>
</dbReference>
<keyword evidence="2" id="KW-1185">Reference proteome</keyword>
<dbReference type="AlphaFoldDB" id="A0A369UW06"/>
<protein>
    <submittedName>
        <fullName evidence="1">Uncharacterized protein</fullName>
    </submittedName>
</protein>
<name>A0A369UW06_9GAMM</name>
<proteinExistence type="predicted"/>
<sequence>MGFLVMLLAASDTSRMCFHRHRTFIIQINYKYFIVNLPDAVDLYRTSQSSTLHGLLRNRLIAI</sequence>
<evidence type="ECO:0000313" key="1">
    <source>
        <dbReference type="EMBL" id="RDD82529.1"/>
    </source>
</evidence>
<gene>
    <name evidence="1" type="ORF">DVJ77_06235</name>
</gene>
<evidence type="ECO:0000313" key="2">
    <source>
        <dbReference type="Proteomes" id="UP000253782"/>
    </source>
</evidence>